<accession>A0A024SIK9</accession>
<dbReference type="AlphaFoldDB" id="A0A024SIK9"/>
<dbReference type="KEGG" id="trr:M419DRAFT_33361"/>
<evidence type="ECO:0000313" key="2">
    <source>
        <dbReference type="Proteomes" id="UP000024376"/>
    </source>
</evidence>
<organism evidence="1 2">
    <name type="scientific">Hypocrea jecorina (strain ATCC 56765 / BCRC 32924 / NRRL 11460 / Rut C-30)</name>
    <name type="common">Trichoderma reesei</name>
    <dbReference type="NCBI Taxonomy" id="1344414"/>
    <lineage>
        <taxon>Eukaryota</taxon>
        <taxon>Fungi</taxon>
        <taxon>Dikarya</taxon>
        <taxon>Ascomycota</taxon>
        <taxon>Pezizomycotina</taxon>
        <taxon>Sordariomycetes</taxon>
        <taxon>Hypocreomycetidae</taxon>
        <taxon>Hypocreales</taxon>
        <taxon>Hypocreaceae</taxon>
        <taxon>Trichoderma</taxon>
    </lineage>
</organism>
<dbReference type="EMBL" id="KI911141">
    <property type="protein sequence ID" value="ETS04556.1"/>
    <property type="molecule type" value="Genomic_DNA"/>
</dbReference>
<sequence length="157" mass="17564">MVYLSIGPEPVQSLLSLLHPQGYLNNYDLSDAKFFRLFLDDQGGSTVRIIEMADCPYGTFTWVADVTDTYAGQPVRKPDGSIAMSGRVYNGFNLQHARDFFMLDCTLPAYERLAEGIVVFEDRPGLKVWFKAREESGCEGRVILAGGRLYSAIFVYG</sequence>
<proteinExistence type="predicted"/>
<gene>
    <name evidence="1" type="ORF">M419DRAFT_33361</name>
</gene>
<dbReference type="Proteomes" id="UP000024376">
    <property type="component" value="Unassembled WGS sequence"/>
</dbReference>
<evidence type="ECO:0000313" key="1">
    <source>
        <dbReference type="EMBL" id="ETS04556.1"/>
    </source>
</evidence>
<name>A0A024SIK9_HYPJR</name>
<dbReference type="HOGENOM" id="CLU_1679227_0_0_1"/>
<reference evidence="2" key="1">
    <citation type="journal article" date="2013" name="Ind. Biotechnol.">
        <title>Comparative genomics analysis of Trichoderma reesei strains.</title>
        <authorList>
            <person name="Koike H."/>
            <person name="Aerts A."/>
            <person name="LaButti K."/>
            <person name="Grigoriev I.V."/>
            <person name="Baker S.E."/>
        </authorList>
    </citation>
    <scope>NUCLEOTIDE SEQUENCE [LARGE SCALE GENOMIC DNA]</scope>
    <source>
        <strain evidence="2">ATCC 56765 / BCRC 32924 / NRRL 11460 / Rut C-30</strain>
    </source>
</reference>
<protein>
    <submittedName>
        <fullName evidence="1">Uncharacterized protein</fullName>
    </submittedName>
</protein>